<evidence type="ECO:0000313" key="10">
    <source>
        <dbReference type="Proteomes" id="UP001642900"/>
    </source>
</evidence>
<sequence length="166" mass="18707">MTRLISRSAAVARIAAGFVVLLLMSAQIIVVALRYVFSLGWPWAFDFLVYCFFVSALLPALFVLIRDVSVRVDVFYNRWADESRRRIDRLALLVILFPSMAYAGWASLGATVRSWTVLESSPTYGGLPGYFILKTLLSLVFLVLATVAVFMALRRAPYSMERHDES</sequence>
<evidence type="ECO:0000256" key="3">
    <source>
        <dbReference type="ARBA" id="ARBA00022475"/>
    </source>
</evidence>
<feature type="transmembrane region" description="Helical" evidence="7">
    <location>
        <begin position="12"/>
        <end position="35"/>
    </location>
</feature>
<comment type="subcellular location">
    <subcellularLocation>
        <location evidence="7">Cell inner membrane</location>
        <topology evidence="7">Multi-pass membrane protein</topology>
    </subcellularLocation>
    <subcellularLocation>
        <location evidence="1">Cell membrane</location>
        <topology evidence="1">Multi-pass membrane protein</topology>
    </subcellularLocation>
</comment>
<organism evidence="9 10">
    <name type="scientific">Allomesorhizobium camelthorni</name>
    <dbReference type="NCBI Taxonomy" id="475069"/>
    <lineage>
        <taxon>Bacteria</taxon>
        <taxon>Pseudomonadati</taxon>
        <taxon>Pseudomonadota</taxon>
        <taxon>Alphaproteobacteria</taxon>
        <taxon>Hyphomicrobiales</taxon>
        <taxon>Phyllobacteriaceae</taxon>
        <taxon>Allomesorhizobium</taxon>
    </lineage>
</organism>
<feature type="transmembrane region" description="Helical" evidence="7">
    <location>
        <begin position="130"/>
        <end position="153"/>
    </location>
</feature>
<evidence type="ECO:0000256" key="2">
    <source>
        <dbReference type="ARBA" id="ARBA00022448"/>
    </source>
</evidence>
<keyword evidence="5 7" id="KW-1133">Transmembrane helix</keyword>
<evidence type="ECO:0000256" key="4">
    <source>
        <dbReference type="ARBA" id="ARBA00022692"/>
    </source>
</evidence>
<comment type="subunit">
    <text evidence="7">The complex comprises the extracytoplasmic solute receptor protein and the two transmembrane proteins.</text>
</comment>
<keyword evidence="2 7" id="KW-0813">Transport</keyword>
<comment type="function">
    <text evidence="7">Part of the tripartite ATP-independent periplasmic (TRAP) transport system.</text>
</comment>
<name>A0A6G4WK66_9HYPH</name>
<dbReference type="GO" id="GO:0022857">
    <property type="term" value="F:transmembrane transporter activity"/>
    <property type="evidence" value="ECO:0007669"/>
    <property type="project" value="UniProtKB-UniRule"/>
</dbReference>
<proteinExistence type="inferred from homology"/>
<evidence type="ECO:0000256" key="5">
    <source>
        <dbReference type="ARBA" id="ARBA00022989"/>
    </source>
</evidence>
<dbReference type="RefSeq" id="WP_165033366.1">
    <property type="nucleotide sequence ID" value="NZ_JAAKZF010000075.1"/>
</dbReference>
<keyword evidence="3" id="KW-1003">Cell membrane</keyword>
<keyword evidence="7" id="KW-0997">Cell inner membrane</keyword>
<evidence type="ECO:0000313" key="9">
    <source>
        <dbReference type="EMBL" id="NGO54999.1"/>
    </source>
</evidence>
<keyword evidence="10" id="KW-1185">Reference proteome</keyword>
<evidence type="ECO:0000256" key="6">
    <source>
        <dbReference type="ARBA" id="ARBA00023136"/>
    </source>
</evidence>
<dbReference type="Proteomes" id="UP001642900">
    <property type="component" value="Unassembled WGS sequence"/>
</dbReference>
<feature type="transmembrane region" description="Helical" evidence="7">
    <location>
        <begin position="90"/>
        <end position="110"/>
    </location>
</feature>
<dbReference type="InterPro" id="IPR055348">
    <property type="entry name" value="DctQ"/>
</dbReference>
<keyword evidence="4 7" id="KW-0812">Transmembrane</keyword>
<feature type="domain" description="Tripartite ATP-independent periplasmic transporters DctQ component" evidence="8">
    <location>
        <begin position="29"/>
        <end position="151"/>
    </location>
</feature>
<protein>
    <recommendedName>
        <fullName evidence="7">TRAP transporter small permease protein</fullName>
    </recommendedName>
</protein>
<gene>
    <name evidence="9" type="ORF">G6N73_28555</name>
</gene>
<reference evidence="9 10" key="1">
    <citation type="submission" date="2020-02" db="EMBL/GenBank/DDBJ databases">
        <title>Genome sequence of strain CCNWXJ40-4.</title>
        <authorList>
            <person name="Gao J."/>
            <person name="Sun J."/>
        </authorList>
    </citation>
    <scope>NUCLEOTIDE SEQUENCE [LARGE SCALE GENOMIC DNA]</scope>
    <source>
        <strain evidence="9 10">CCNWXJ 40-4</strain>
    </source>
</reference>
<comment type="caution">
    <text evidence="9">The sequence shown here is derived from an EMBL/GenBank/DDBJ whole genome shotgun (WGS) entry which is preliminary data.</text>
</comment>
<dbReference type="EMBL" id="JAAKZF010000075">
    <property type="protein sequence ID" value="NGO54999.1"/>
    <property type="molecule type" value="Genomic_DNA"/>
</dbReference>
<evidence type="ECO:0000259" key="8">
    <source>
        <dbReference type="Pfam" id="PF04290"/>
    </source>
</evidence>
<evidence type="ECO:0000256" key="7">
    <source>
        <dbReference type="RuleBase" id="RU369079"/>
    </source>
</evidence>
<dbReference type="Pfam" id="PF04290">
    <property type="entry name" value="DctQ"/>
    <property type="match status" value="1"/>
</dbReference>
<dbReference type="GO" id="GO:0005886">
    <property type="term" value="C:plasma membrane"/>
    <property type="evidence" value="ECO:0007669"/>
    <property type="project" value="UniProtKB-SubCell"/>
</dbReference>
<comment type="similarity">
    <text evidence="7">Belongs to the TRAP transporter small permease family.</text>
</comment>
<dbReference type="AlphaFoldDB" id="A0A6G4WK66"/>
<feature type="transmembrane region" description="Helical" evidence="7">
    <location>
        <begin position="47"/>
        <end position="69"/>
    </location>
</feature>
<keyword evidence="6 7" id="KW-0472">Membrane</keyword>
<evidence type="ECO:0000256" key="1">
    <source>
        <dbReference type="ARBA" id="ARBA00004651"/>
    </source>
</evidence>
<accession>A0A6G4WK66</accession>